<dbReference type="EMBL" id="JBIGHX010000007">
    <property type="protein sequence ID" value="MFG6463772.1"/>
    <property type="molecule type" value="Genomic_DNA"/>
</dbReference>
<dbReference type="Proteomes" id="UP001606302">
    <property type="component" value="Unassembled WGS sequence"/>
</dbReference>
<protein>
    <submittedName>
        <fullName evidence="2">CRISPR-associated protein Csx16</fullName>
    </submittedName>
</protein>
<dbReference type="RefSeq" id="WP_394512954.1">
    <property type="nucleotide sequence ID" value="NZ_JBIGHX010000007.1"/>
</dbReference>
<evidence type="ECO:0000313" key="2">
    <source>
        <dbReference type="EMBL" id="MFG6463772.1"/>
    </source>
</evidence>
<dbReference type="Pfam" id="PF09652">
    <property type="entry name" value="Cas_VVA1548"/>
    <property type="match status" value="1"/>
</dbReference>
<evidence type="ECO:0000259" key="1">
    <source>
        <dbReference type="Pfam" id="PF09002"/>
    </source>
</evidence>
<dbReference type="NCBIfam" id="TIGR02620">
    <property type="entry name" value="cas_VVA1548"/>
    <property type="match status" value="1"/>
</dbReference>
<comment type="caution">
    <text evidence="2">The sequence shown here is derived from an EMBL/GenBank/DDBJ whole genome shotgun (WGS) entry which is preliminary data.</text>
</comment>
<accession>A0ABW7GPK6</accession>
<evidence type="ECO:0000313" key="3">
    <source>
        <dbReference type="Proteomes" id="UP001606302"/>
    </source>
</evidence>
<feature type="domain" description="Card1 endonuclease" evidence="1">
    <location>
        <begin position="406"/>
        <end position="545"/>
    </location>
</feature>
<dbReference type="Pfam" id="PF09002">
    <property type="entry name" value="Card1_endonuc"/>
    <property type="match status" value="1"/>
</dbReference>
<dbReference type="InterPro" id="IPR011335">
    <property type="entry name" value="Restrct_endonuc-II-like"/>
</dbReference>
<dbReference type="InterPro" id="IPR015093">
    <property type="entry name" value="Card1_endonucl_dom"/>
</dbReference>
<reference evidence="2 3" key="1">
    <citation type="submission" date="2024-08" db="EMBL/GenBank/DDBJ databases">
        <authorList>
            <person name="Lu H."/>
        </authorList>
    </citation>
    <scope>NUCLEOTIDE SEQUENCE [LARGE SCALE GENOMIC DNA]</scope>
    <source>
        <strain evidence="2 3">DXS20W</strain>
    </source>
</reference>
<dbReference type="InterPro" id="IPR011856">
    <property type="entry name" value="tRNA_endonuc-like_dom_sf"/>
</dbReference>
<dbReference type="SUPFAM" id="SSF52980">
    <property type="entry name" value="Restriction endonuclease-like"/>
    <property type="match status" value="2"/>
</dbReference>
<keyword evidence="3" id="KW-1185">Reference proteome</keyword>
<gene>
    <name evidence="2" type="primary">csx16</name>
    <name evidence="2" type="ORF">ACG04Q_19515</name>
</gene>
<proteinExistence type="predicted"/>
<dbReference type="Gene3D" id="3.40.50.10770">
    <property type="entry name" value="Hypothetical protein VC1899 like domain (Restriction endonuclease-like)"/>
    <property type="match status" value="1"/>
</dbReference>
<name>A0ABW7GPK6_9BURK</name>
<dbReference type="Gene3D" id="3.40.1350.10">
    <property type="match status" value="1"/>
</dbReference>
<organism evidence="2 3">
    <name type="scientific">Pelomonas lactea</name>
    <dbReference type="NCBI Taxonomy" id="3299030"/>
    <lineage>
        <taxon>Bacteria</taxon>
        <taxon>Pseudomonadati</taxon>
        <taxon>Pseudomonadota</taxon>
        <taxon>Betaproteobacteria</taxon>
        <taxon>Burkholderiales</taxon>
        <taxon>Sphaerotilaceae</taxon>
        <taxon>Roseateles</taxon>
    </lineage>
</organism>
<dbReference type="InterPro" id="IPR013443">
    <property type="entry name" value="CRISPR-assoc_prot_Csx16"/>
</dbReference>
<sequence>MPKRIFVTRHRGAITWAVRHGLRARKVEMSNFDVASVAPGDVVMGTLPVHLIAEVNRRGAHYWHLAMDVPPEARGKELTADEMDAYGARLDEFRVTDLGSRTQSIDTPEAWEDSDGRPVLHLCIATGQALPNVMPIIQGAWDRVVVFASPTMAVQAERLMDVARREGERRGQTGAPILVRLPADGGYAATHQRVIAEVAKLRKGFPEYRVVLNITGGQKLMTLAFADALRSQADIIYCNTDRGQIERIDPPGADGLQLPDDLLDLATYLEMQGLRITRQMRCDDDEVMARLKSRERLTAMLALRMPQFDTGLQSQVGPSRRVAYGLAAALHDLAATAVDSTRATGKARTPRPFQAVQVAQLMEPFRVSADSRTLLQQLVKQGVLDESSGIQGGQLRVVFPDVAAAVYLSGGYVEEFALLSAAAIGLPVSHFAGNVGIDVRQARADRRNYELNELDLALVWRNRLLIVECKAGRALMNKSQDILNKSATLRDAVAGLHGSSWILSTSELSKTHLGDVMDRAALNRLTILDGAESLRDLPQRLAEWAGIEWQPSFRSWAKVLGGNSSRSAAKPARR</sequence>